<name>A0ABW7CD38_9CYAN</name>
<reference evidence="12" key="1">
    <citation type="journal article" date="2024" name="Algal Res.">
        <title>Biochemical, toxicological and genomic investigation of a high-biomass producing Limnothrix strain isolated from Italian shallow drinking water reservoir.</title>
        <authorList>
            <person name="Simonazzi M."/>
            <person name="Shishido T.K."/>
            <person name="Delbaje E."/>
            <person name="Wahlsten M."/>
            <person name="Fewer D.P."/>
            <person name="Sivonen K."/>
            <person name="Pezzolesi L."/>
            <person name="Pistocchi R."/>
        </authorList>
    </citation>
    <scope>NUCLEOTIDE SEQUENCE [LARGE SCALE GENOMIC DNA]</scope>
    <source>
        <strain evidence="12">LRLZ20PSL1</strain>
    </source>
</reference>
<feature type="transmembrane region" description="Helical" evidence="9">
    <location>
        <begin position="13"/>
        <end position="34"/>
    </location>
</feature>
<evidence type="ECO:0000256" key="9">
    <source>
        <dbReference type="SAM" id="Phobius"/>
    </source>
</evidence>
<keyword evidence="2 8" id="KW-0813">Transport</keyword>
<evidence type="ECO:0000313" key="11">
    <source>
        <dbReference type="EMBL" id="MFG3818946.1"/>
    </source>
</evidence>
<proteinExistence type="inferred from homology"/>
<dbReference type="PANTHER" id="PTHR30625:SF15">
    <property type="entry name" value="BIOPOLYMER TRANSPORT PROTEIN EXBB"/>
    <property type="match status" value="1"/>
</dbReference>
<evidence type="ECO:0000256" key="2">
    <source>
        <dbReference type="ARBA" id="ARBA00022448"/>
    </source>
</evidence>
<evidence type="ECO:0000313" key="12">
    <source>
        <dbReference type="Proteomes" id="UP001604335"/>
    </source>
</evidence>
<comment type="caution">
    <text evidence="11">The sequence shown here is derived from an EMBL/GenBank/DDBJ whole genome shotgun (WGS) entry which is preliminary data.</text>
</comment>
<sequence>MSVSDLFTKGGPAMWPLLTLSVLSVGTVFERCWFWGRILLREREVADRILESARNDWSSAGPIASKARDQPIGRFLAAPLKLEDPDPELFRLALESAAEEELSAMRKGDKLLEAVIALSPLLGLLGTVLGLIGSLGSIRIGQLGTDATAGVTLGIGEALISTATGLVVAIGSLAFYRLFQGLVFTQAKLFRRAGNDLELLYRQLWAQRRDRPVPNGETGPTPEA</sequence>
<evidence type="ECO:0000256" key="4">
    <source>
        <dbReference type="ARBA" id="ARBA00022692"/>
    </source>
</evidence>
<keyword evidence="5 8" id="KW-0653">Protein transport</keyword>
<comment type="similarity">
    <text evidence="8">Belongs to the exbB/tolQ family.</text>
</comment>
<dbReference type="InterPro" id="IPR050790">
    <property type="entry name" value="ExbB/TolQ_transport"/>
</dbReference>
<gene>
    <name evidence="11" type="ORF">VPK24_14985</name>
</gene>
<dbReference type="InterPro" id="IPR002898">
    <property type="entry name" value="MotA_ExbB_proton_chnl"/>
</dbReference>
<evidence type="ECO:0000256" key="1">
    <source>
        <dbReference type="ARBA" id="ARBA00004651"/>
    </source>
</evidence>
<dbReference type="Pfam" id="PF01618">
    <property type="entry name" value="MotA_ExbB"/>
    <property type="match status" value="1"/>
</dbReference>
<keyword evidence="7 9" id="KW-0472">Membrane</keyword>
<evidence type="ECO:0000256" key="8">
    <source>
        <dbReference type="RuleBase" id="RU004057"/>
    </source>
</evidence>
<dbReference type="PANTHER" id="PTHR30625">
    <property type="entry name" value="PROTEIN TOLQ"/>
    <property type="match status" value="1"/>
</dbReference>
<evidence type="ECO:0000256" key="5">
    <source>
        <dbReference type="ARBA" id="ARBA00022927"/>
    </source>
</evidence>
<keyword evidence="4 9" id="KW-0812">Transmembrane</keyword>
<evidence type="ECO:0000256" key="6">
    <source>
        <dbReference type="ARBA" id="ARBA00022989"/>
    </source>
</evidence>
<feature type="transmembrane region" description="Helical" evidence="9">
    <location>
        <begin position="115"/>
        <end position="138"/>
    </location>
</feature>
<keyword evidence="6 9" id="KW-1133">Transmembrane helix</keyword>
<evidence type="ECO:0000256" key="3">
    <source>
        <dbReference type="ARBA" id="ARBA00022475"/>
    </source>
</evidence>
<keyword evidence="3" id="KW-1003">Cell membrane</keyword>
<dbReference type="EMBL" id="JAZAQF010000086">
    <property type="protein sequence ID" value="MFG3818946.1"/>
    <property type="molecule type" value="Genomic_DNA"/>
</dbReference>
<keyword evidence="12" id="KW-1185">Reference proteome</keyword>
<accession>A0ABW7CD38</accession>
<dbReference type="Proteomes" id="UP001604335">
    <property type="component" value="Unassembled WGS sequence"/>
</dbReference>
<feature type="transmembrane region" description="Helical" evidence="9">
    <location>
        <begin position="158"/>
        <end position="179"/>
    </location>
</feature>
<evidence type="ECO:0000256" key="7">
    <source>
        <dbReference type="ARBA" id="ARBA00023136"/>
    </source>
</evidence>
<dbReference type="RefSeq" id="WP_393014580.1">
    <property type="nucleotide sequence ID" value="NZ_JAZAQF010000086.1"/>
</dbReference>
<evidence type="ECO:0000259" key="10">
    <source>
        <dbReference type="Pfam" id="PF01618"/>
    </source>
</evidence>
<protein>
    <submittedName>
        <fullName evidence="11">MotA/TolQ/ExbB proton channel family protein</fullName>
    </submittedName>
</protein>
<comment type="subcellular location">
    <subcellularLocation>
        <location evidence="1">Cell membrane</location>
        <topology evidence="1">Multi-pass membrane protein</topology>
    </subcellularLocation>
    <subcellularLocation>
        <location evidence="8">Membrane</location>
        <topology evidence="8">Multi-pass membrane protein</topology>
    </subcellularLocation>
</comment>
<feature type="domain" description="MotA/TolQ/ExbB proton channel" evidence="10">
    <location>
        <begin position="69"/>
        <end position="189"/>
    </location>
</feature>
<organism evidence="11 12">
    <name type="scientific">Limnothrix redekei LRLZ20PSL1</name>
    <dbReference type="NCBI Taxonomy" id="3112953"/>
    <lineage>
        <taxon>Bacteria</taxon>
        <taxon>Bacillati</taxon>
        <taxon>Cyanobacteriota</taxon>
        <taxon>Cyanophyceae</taxon>
        <taxon>Pseudanabaenales</taxon>
        <taxon>Pseudanabaenaceae</taxon>
        <taxon>Limnothrix</taxon>
    </lineage>
</organism>